<feature type="domain" description="Amine oxidase" evidence="1">
    <location>
        <begin position="163"/>
        <end position="405"/>
    </location>
</feature>
<dbReference type="EMBL" id="JBJQND010000003">
    <property type="protein sequence ID" value="KAL3882770.1"/>
    <property type="molecule type" value="Genomic_DNA"/>
</dbReference>
<dbReference type="PANTHER" id="PTHR10742:SF313">
    <property type="entry name" value="AMINE OXIDASE"/>
    <property type="match status" value="1"/>
</dbReference>
<dbReference type="Gene3D" id="3.90.660.10">
    <property type="match status" value="1"/>
</dbReference>
<dbReference type="AlphaFoldDB" id="A0ABD3X9I2"/>
<organism evidence="2 3">
    <name type="scientific">Sinanodonta woodiana</name>
    <name type="common">Chinese pond mussel</name>
    <name type="synonym">Anodonta woodiana</name>
    <dbReference type="NCBI Taxonomy" id="1069815"/>
    <lineage>
        <taxon>Eukaryota</taxon>
        <taxon>Metazoa</taxon>
        <taxon>Spiralia</taxon>
        <taxon>Lophotrochozoa</taxon>
        <taxon>Mollusca</taxon>
        <taxon>Bivalvia</taxon>
        <taxon>Autobranchia</taxon>
        <taxon>Heteroconchia</taxon>
        <taxon>Palaeoheterodonta</taxon>
        <taxon>Unionida</taxon>
        <taxon>Unionoidea</taxon>
        <taxon>Unionidae</taxon>
        <taxon>Unioninae</taxon>
        <taxon>Sinanodonta</taxon>
    </lineage>
</organism>
<evidence type="ECO:0000313" key="3">
    <source>
        <dbReference type="Proteomes" id="UP001634394"/>
    </source>
</evidence>
<reference evidence="2 3" key="1">
    <citation type="submission" date="2024-11" db="EMBL/GenBank/DDBJ databases">
        <title>Chromosome-level genome assembly of the freshwater bivalve Anodonta woodiana.</title>
        <authorList>
            <person name="Chen X."/>
        </authorList>
    </citation>
    <scope>NUCLEOTIDE SEQUENCE [LARGE SCALE GENOMIC DNA]</scope>
    <source>
        <strain evidence="2">MN2024</strain>
        <tissue evidence="2">Gills</tissue>
    </source>
</reference>
<dbReference type="SUPFAM" id="SSF51905">
    <property type="entry name" value="FAD/NAD(P)-binding domain"/>
    <property type="match status" value="1"/>
</dbReference>
<dbReference type="InterPro" id="IPR050281">
    <property type="entry name" value="Flavin_monoamine_oxidase"/>
</dbReference>
<sequence length="429" mass="48439">MVICSQLMDSSGSARNLSHPRILILGAGMAGITTAKALHDKGYDNFIILEGSNRVGGRMKEVTIGGITDYIVLDGNGNDVTFEFSTRYNTSFDPAFKFFNSYAKEANAEGKPDFTVRSALSMGGWKSKSPVDDVIEVFNLDGDYPYPPEVLSDTTDDLTVTDNRGFSQIVRSLRAAILPDGDQRLRLNEVVTEIEQTESGITVQTRDNVTYSADYVVVTFSIGVLQHDDVRFFPNLPFWKREAIHQFQQSHLMHIYLKFAETFWDDNEFILYASERRNYYNMWQNVDKNFPGSNILQVLVVGDEVIRLERMNDIAIINEIISVLRSMYSDRDIPELVEYSIPRWISDPFFRGAFSNWPSGYPLYTFNGLNAPVGNIYFAGDYGDRFLYGTIQASYISALTVVDNIDKCVLGPDSCEAPYQPKYDARGCT</sequence>
<dbReference type="InterPro" id="IPR036188">
    <property type="entry name" value="FAD/NAD-bd_sf"/>
</dbReference>
<proteinExistence type="predicted"/>
<accession>A0ABD3X9I2</accession>
<gene>
    <name evidence="2" type="ORF">ACJMK2_029077</name>
</gene>
<dbReference type="Pfam" id="PF01593">
    <property type="entry name" value="Amino_oxidase"/>
    <property type="match status" value="1"/>
</dbReference>
<dbReference type="SUPFAM" id="SSF54373">
    <property type="entry name" value="FAD-linked reductases, C-terminal domain"/>
    <property type="match status" value="1"/>
</dbReference>
<dbReference type="Proteomes" id="UP001634394">
    <property type="component" value="Unassembled WGS sequence"/>
</dbReference>
<protein>
    <recommendedName>
        <fullName evidence="1">Amine oxidase domain-containing protein</fullName>
    </recommendedName>
</protein>
<dbReference type="Pfam" id="PF13450">
    <property type="entry name" value="NAD_binding_8"/>
    <property type="match status" value="1"/>
</dbReference>
<evidence type="ECO:0000313" key="2">
    <source>
        <dbReference type="EMBL" id="KAL3882770.1"/>
    </source>
</evidence>
<keyword evidence="3" id="KW-1185">Reference proteome</keyword>
<name>A0ABD3X9I2_SINWO</name>
<dbReference type="Gene3D" id="3.50.50.60">
    <property type="entry name" value="FAD/NAD(P)-binding domain"/>
    <property type="match status" value="1"/>
</dbReference>
<dbReference type="PANTHER" id="PTHR10742">
    <property type="entry name" value="FLAVIN MONOAMINE OXIDASE"/>
    <property type="match status" value="1"/>
</dbReference>
<evidence type="ECO:0000259" key="1">
    <source>
        <dbReference type="Pfam" id="PF01593"/>
    </source>
</evidence>
<dbReference type="InterPro" id="IPR002937">
    <property type="entry name" value="Amino_oxidase"/>
</dbReference>
<comment type="caution">
    <text evidence="2">The sequence shown here is derived from an EMBL/GenBank/DDBJ whole genome shotgun (WGS) entry which is preliminary data.</text>
</comment>